<reference evidence="1 2" key="1">
    <citation type="journal article" date="2021" name="Commun. Biol.">
        <title>The genome of Shorea leprosula (Dipterocarpaceae) highlights the ecological relevance of drought in aseasonal tropical rainforests.</title>
        <authorList>
            <person name="Ng K.K.S."/>
            <person name="Kobayashi M.J."/>
            <person name="Fawcett J.A."/>
            <person name="Hatakeyama M."/>
            <person name="Paape T."/>
            <person name="Ng C.H."/>
            <person name="Ang C.C."/>
            <person name="Tnah L.H."/>
            <person name="Lee C.T."/>
            <person name="Nishiyama T."/>
            <person name="Sese J."/>
            <person name="O'Brien M.J."/>
            <person name="Copetti D."/>
            <person name="Mohd Noor M.I."/>
            <person name="Ong R.C."/>
            <person name="Putra M."/>
            <person name="Sireger I.Z."/>
            <person name="Indrioko S."/>
            <person name="Kosugi Y."/>
            <person name="Izuno A."/>
            <person name="Isagi Y."/>
            <person name="Lee S.L."/>
            <person name="Shimizu K.K."/>
        </authorList>
    </citation>
    <scope>NUCLEOTIDE SEQUENCE [LARGE SCALE GENOMIC DNA]</scope>
    <source>
        <strain evidence="1">214</strain>
    </source>
</reference>
<gene>
    <name evidence="1" type="ORF">SLEP1_g53178</name>
</gene>
<dbReference type="Proteomes" id="UP001054252">
    <property type="component" value="Unassembled WGS sequence"/>
</dbReference>
<organism evidence="1 2">
    <name type="scientific">Rubroshorea leprosula</name>
    <dbReference type="NCBI Taxonomy" id="152421"/>
    <lineage>
        <taxon>Eukaryota</taxon>
        <taxon>Viridiplantae</taxon>
        <taxon>Streptophyta</taxon>
        <taxon>Embryophyta</taxon>
        <taxon>Tracheophyta</taxon>
        <taxon>Spermatophyta</taxon>
        <taxon>Magnoliopsida</taxon>
        <taxon>eudicotyledons</taxon>
        <taxon>Gunneridae</taxon>
        <taxon>Pentapetalae</taxon>
        <taxon>rosids</taxon>
        <taxon>malvids</taxon>
        <taxon>Malvales</taxon>
        <taxon>Dipterocarpaceae</taxon>
        <taxon>Rubroshorea</taxon>
    </lineage>
</organism>
<evidence type="ECO:0000313" key="1">
    <source>
        <dbReference type="EMBL" id="GKV46170.1"/>
    </source>
</evidence>
<proteinExistence type="predicted"/>
<sequence>MTHPIELEAICVDNKRYTYCRALSCCFSEAESPRHLIYQRLCEWIYELV</sequence>
<name>A0AAV5M9I1_9ROSI</name>
<dbReference type="EMBL" id="BPVZ01000204">
    <property type="protein sequence ID" value="GKV46170.1"/>
    <property type="molecule type" value="Genomic_DNA"/>
</dbReference>
<evidence type="ECO:0000313" key="2">
    <source>
        <dbReference type="Proteomes" id="UP001054252"/>
    </source>
</evidence>
<accession>A0AAV5M9I1</accession>
<comment type="caution">
    <text evidence="1">The sequence shown here is derived from an EMBL/GenBank/DDBJ whole genome shotgun (WGS) entry which is preliminary data.</text>
</comment>
<dbReference type="AlphaFoldDB" id="A0AAV5M9I1"/>
<protein>
    <submittedName>
        <fullName evidence="1">Uncharacterized protein</fullName>
    </submittedName>
</protein>
<keyword evidence="2" id="KW-1185">Reference proteome</keyword>